<accession>D0A0C1</accession>
<evidence type="ECO:0000256" key="1">
    <source>
        <dbReference type="SAM" id="MobiDB-lite"/>
    </source>
</evidence>
<evidence type="ECO:0000313" key="2">
    <source>
        <dbReference type="EMBL" id="CBH16679.1"/>
    </source>
</evidence>
<dbReference type="PANTHER" id="PTHR39666:SF4">
    <property type="match status" value="1"/>
</dbReference>
<dbReference type="EMBL" id="FN554973">
    <property type="protein sequence ID" value="CBH16679.1"/>
    <property type="molecule type" value="Genomic_DNA"/>
</dbReference>
<dbReference type="VEuPathDB" id="TriTrypDB:Tbg972.10.17820"/>
<reference evidence="3" key="1">
    <citation type="journal article" date="2010" name="PLoS Negl. Trop. Dis.">
        <title>The genome sequence of Trypanosoma brucei gambiense, causative agent of chronic human african trypanosomiasis.</title>
        <authorList>
            <person name="Jackson A.P."/>
            <person name="Sanders M."/>
            <person name="Berry A."/>
            <person name="McQuillan J."/>
            <person name="Aslett M.A."/>
            <person name="Quail M.A."/>
            <person name="Chukualim B."/>
            <person name="Capewell P."/>
            <person name="MacLeod A."/>
            <person name="Melville S.E."/>
            <person name="Gibson W."/>
            <person name="Barry J.D."/>
            <person name="Berriman M."/>
            <person name="Hertz-Fowler C."/>
        </authorList>
    </citation>
    <scope>NUCLEOTIDE SEQUENCE [LARGE SCALE GENOMIC DNA]</scope>
    <source>
        <strain evidence="3">MHOM/CI/86/DAL972</strain>
    </source>
</reference>
<dbReference type="Proteomes" id="UP000002316">
    <property type="component" value="Chromosome 10"/>
</dbReference>
<dbReference type="PANTHER" id="PTHR39666">
    <property type="entry name" value="RANBP2-TYPE DOMAIN-CONTAINING PROTEIN"/>
    <property type="match status" value="1"/>
</dbReference>
<feature type="region of interest" description="Disordered" evidence="1">
    <location>
        <begin position="51"/>
        <end position="71"/>
    </location>
</feature>
<dbReference type="RefSeq" id="XP_011778943.1">
    <property type="nucleotide sequence ID" value="XM_011780641.1"/>
</dbReference>
<name>D0A0C1_TRYB9</name>
<sequence length="391" mass="43861">MEGLSPPETDECAKPHNRECNTTPSSGSPPSNIPPQQLLCSVRSGMHSNLTESAWESRESNSGYAHEKQSGVDGDACTRYYQRLHRFYEQYNPKNLSRISEYLAAYKGKEEQLMAILVGKYGPEPVDRGPQTNLSCCSGDDSVMHFSGKRYRIPTVVTPQQGNTDCETPYWGNSPLIGERDILGLLSSLETANVELQKCYIGPSAQHPTSSWNGMTYVTRAEIFTPNEETFLGHKWTFTLGSKKVLVHEGSAYHRATFFCTDECQYRGRHERWRLCVYTSSVDSLYLVRVIWDPVVYLEPLPLDRSALSQHSSSEAMPIAGSSVSYQTSCGKGNTEPEQPLISATMINIMTMLENMDKKISGRFDALEARFSFLESKLLGAVDDKQRTEDR</sequence>
<evidence type="ECO:0000313" key="3">
    <source>
        <dbReference type="Proteomes" id="UP000002316"/>
    </source>
</evidence>
<feature type="compositionally biased region" description="Basic and acidic residues" evidence="1">
    <location>
        <begin position="55"/>
        <end position="70"/>
    </location>
</feature>
<dbReference type="OrthoDB" id="277199at2759"/>
<dbReference type="AlphaFoldDB" id="D0A0C1"/>
<gene>
    <name evidence="2" type="ORF">TbgDal_X17820</name>
</gene>
<organism evidence="2 3">
    <name type="scientific">Trypanosoma brucei gambiense (strain MHOM/CI/86/DAL972)</name>
    <dbReference type="NCBI Taxonomy" id="679716"/>
    <lineage>
        <taxon>Eukaryota</taxon>
        <taxon>Discoba</taxon>
        <taxon>Euglenozoa</taxon>
        <taxon>Kinetoplastea</taxon>
        <taxon>Metakinetoplastina</taxon>
        <taxon>Trypanosomatida</taxon>
        <taxon>Trypanosomatidae</taxon>
        <taxon>Trypanosoma</taxon>
    </lineage>
</organism>
<protein>
    <submittedName>
        <fullName evidence="2">Uncharacterized protein</fullName>
    </submittedName>
</protein>
<dbReference type="KEGG" id="tbg:TbgDal_X17820"/>
<proteinExistence type="predicted"/>
<dbReference type="GeneID" id="23865023"/>
<feature type="region of interest" description="Disordered" evidence="1">
    <location>
        <begin position="1"/>
        <end position="38"/>
    </location>
</feature>